<keyword evidence="2" id="KW-0378">Hydrolase</keyword>
<dbReference type="InterPro" id="IPR023631">
    <property type="entry name" value="Amidase_dom"/>
</dbReference>
<gene>
    <name evidence="2" type="ORF">ABUE30_14050</name>
</gene>
<accession>A0ABW9GBP5</accession>
<sequence length="392" mass="41934">MADSSIYCAHGPHQLMGAASGPLQGLTFVYKDLFDVAGFRTGAGNPTWYASHAPAALTSPVLQQLLDGGATSVGRVQTDELAYSLNGCNQHFGTPENPLTPERLPGGSSSGSAVAVARGDADIGLGTDTGGSIRIPAAYNGLYGIRPTHGRLPLSGVLPLAPRFDTPGWLTRDAGVLEQVGSVLYGEPIALPMPAKLTIVASLFERLSPPLYQVWRQFLVQLEAVFDVSQLLISTAEIDDLSGVFQTLQGRQAGAIHRHWHEAHSQALAPDIDARLSWAQTLSAVQQEQSEIARRDWLTTLQALLKPAHFLVIPTTPDLAPFCQSDSRALAEFRQRLMGMTAMAGLAGCPQVHLPLLALDGAAFGFSLIGPRDSDMQLLALTRYISEVFRHG</sequence>
<evidence type="ECO:0000259" key="1">
    <source>
        <dbReference type="Pfam" id="PF01425"/>
    </source>
</evidence>
<dbReference type="PROSITE" id="PS00571">
    <property type="entry name" value="AMIDASES"/>
    <property type="match status" value="1"/>
</dbReference>
<name>A0ABW9GBP5_9GAMM</name>
<dbReference type="SUPFAM" id="SSF75304">
    <property type="entry name" value="Amidase signature (AS) enzymes"/>
    <property type="match status" value="1"/>
</dbReference>
<evidence type="ECO:0000313" key="2">
    <source>
        <dbReference type="EMBL" id="MFM2486171.1"/>
    </source>
</evidence>
<organism evidence="2 3">
    <name type="scientific">Celerinatantimonas yamalensis</name>
    <dbReference type="NCBI Taxonomy" id="559956"/>
    <lineage>
        <taxon>Bacteria</taxon>
        <taxon>Pseudomonadati</taxon>
        <taxon>Pseudomonadota</taxon>
        <taxon>Gammaproteobacteria</taxon>
        <taxon>Celerinatantimonadaceae</taxon>
        <taxon>Celerinatantimonas</taxon>
    </lineage>
</organism>
<reference evidence="2 3" key="1">
    <citation type="journal article" date="2013" name="Int. J. Syst. Evol. Microbiol.">
        <title>Celerinatantimonas yamalensis sp. nov., a cold-adapted diazotrophic bacterium from a cold permafrost brine.</title>
        <authorList>
            <person name="Shcherbakova V."/>
            <person name="Chuvilskaya N."/>
            <person name="Rivkina E."/>
            <person name="Demidov N."/>
            <person name="Uchaeva V."/>
            <person name="Suetin S."/>
            <person name="Suzina N."/>
            <person name="Gilichinsky D."/>
        </authorList>
    </citation>
    <scope>NUCLEOTIDE SEQUENCE [LARGE SCALE GENOMIC DNA]</scope>
    <source>
        <strain evidence="2 3">C7</strain>
    </source>
</reference>
<dbReference type="RefSeq" id="WP_408624456.1">
    <property type="nucleotide sequence ID" value="NZ_JBEQCT010000007.1"/>
</dbReference>
<dbReference type="EMBL" id="JBEQCT010000007">
    <property type="protein sequence ID" value="MFM2486171.1"/>
    <property type="molecule type" value="Genomic_DNA"/>
</dbReference>
<evidence type="ECO:0000313" key="3">
    <source>
        <dbReference type="Proteomes" id="UP001629953"/>
    </source>
</evidence>
<keyword evidence="3" id="KW-1185">Reference proteome</keyword>
<dbReference type="NCBIfam" id="NF006169">
    <property type="entry name" value="PRK08310.1"/>
    <property type="match status" value="1"/>
</dbReference>
<dbReference type="EC" id="3.5.1.4" evidence="2"/>
<proteinExistence type="predicted"/>
<dbReference type="PANTHER" id="PTHR46310">
    <property type="entry name" value="AMIDASE 1"/>
    <property type="match status" value="1"/>
</dbReference>
<protein>
    <submittedName>
        <fullName evidence="2">Amidase</fullName>
        <ecNumber evidence="2">3.5.1.4</ecNumber>
    </submittedName>
</protein>
<dbReference type="Proteomes" id="UP001629953">
    <property type="component" value="Unassembled WGS sequence"/>
</dbReference>
<feature type="domain" description="Amidase" evidence="1">
    <location>
        <begin position="17"/>
        <end position="186"/>
    </location>
</feature>
<dbReference type="InterPro" id="IPR020556">
    <property type="entry name" value="Amidase_CS"/>
</dbReference>
<dbReference type="Pfam" id="PF01425">
    <property type="entry name" value="Amidase"/>
    <property type="match status" value="1"/>
</dbReference>
<comment type="caution">
    <text evidence="2">The sequence shown here is derived from an EMBL/GenBank/DDBJ whole genome shotgun (WGS) entry which is preliminary data.</text>
</comment>
<dbReference type="GO" id="GO:0004040">
    <property type="term" value="F:amidase activity"/>
    <property type="evidence" value="ECO:0007669"/>
    <property type="project" value="UniProtKB-EC"/>
</dbReference>
<dbReference type="InterPro" id="IPR036928">
    <property type="entry name" value="AS_sf"/>
</dbReference>
<dbReference type="PANTHER" id="PTHR46310:SF7">
    <property type="entry name" value="AMIDASE 1"/>
    <property type="match status" value="1"/>
</dbReference>
<dbReference type="Gene3D" id="3.90.1300.10">
    <property type="entry name" value="Amidase signature (AS) domain"/>
    <property type="match status" value="1"/>
</dbReference>